<dbReference type="PIRSF" id="PIRSF033091">
    <property type="entry name" value="Pesterase_YhaO"/>
    <property type="match status" value="1"/>
</dbReference>
<proteinExistence type="predicted"/>
<comment type="caution">
    <text evidence="3">The sequence shown here is derived from an EMBL/GenBank/DDBJ whole genome shotgun (WGS) entry which is preliminary data.</text>
</comment>
<dbReference type="Proteomes" id="UP000037146">
    <property type="component" value="Unassembled WGS sequence"/>
</dbReference>
<dbReference type="InterPro" id="IPR050535">
    <property type="entry name" value="DNA_Repair-Maintenance_Comp"/>
</dbReference>
<dbReference type="EMBL" id="LFZW01000001">
    <property type="protein sequence ID" value="KMY49010.1"/>
    <property type="molecule type" value="Genomic_DNA"/>
</dbReference>
<dbReference type="InterPro" id="IPR029052">
    <property type="entry name" value="Metallo-depent_PP-like"/>
</dbReference>
<dbReference type="PANTHER" id="PTHR30337:SF7">
    <property type="entry name" value="PHOSPHOESTERASE"/>
    <property type="match status" value="1"/>
</dbReference>
<dbReference type="PANTHER" id="PTHR30337">
    <property type="entry name" value="COMPONENT OF ATP-DEPENDENT DSDNA EXONUCLEASE"/>
    <property type="match status" value="1"/>
</dbReference>
<dbReference type="PATRIC" id="fig|1679170.3.peg.1153"/>
<evidence type="ECO:0000313" key="4">
    <source>
        <dbReference type="Proteomes" id="UP000037146"/>
    </source>
</evidence>
<gene>
    <name evidence="3" type="ORF">AC625_05390</name>
</gene>
<dbReference type="OrthoDB" id="9773856at2"/>
<organism evidence="3 4">
    <name type="scientific">Peribacillus loiseleuriae</name>
    <dbReference type="NCBI Taxonomy" id="1679170"/>
    <lineage>
        <taxon>Bacteria</taxon>
        <taxon>Bacillati</taxon>
        <taxon>Bacillota</taxon>
        <taxon>Bacilli</taxon>
        <taxon>Bacillales</taxon>
        <taxon>Bacillaceae</taxon>
        <taxon>Peribacillus</taxon>
    </lineage>
</organism>
<dbReference type="SUPFAM" id="SSF56300">
    <property type="entry name" value="Metallo-dependent phosphatases"/>
    <property type="match status" value="1"/>
</dbReference>
<dbReference type="CDD" id="cd00840">
    <property type="entry name" value="MPP_Mre11_N"/>
    <property type="match status" value="1"/>
</dbReference>
<sequence>MRPIVFLHAADLHLDSPFTGLKYVPQAWAGEIRESPFKAFRSIIDTAIHKKVDFMLLSGDLFDGENRSLRTQVRFRSEMERLKAVGISVYIIHGNHDHLGGAWIQVDLPDNVHVFSEKAGMKSFQKCDGTLVHIYGFSYPKRHVTERMIDTYVKIEGADYHIGLLHGNLEGFTTHSPYAPFSLRDLTDKHFDYWALGHIHKRQIVAEQPLAIYPGNIQGRNRKESGEKGCYIIELEGNDWKHEFIRTAEMIWDTETVTIPEISTFDSILDECKNQLIKYHDVTKKYLLELTVDGRNVHQPDVLSEEFLADVLSILQEQSENEEWNVWPYRMTIHRDTIPVVLQDTPFTSELLSKVERFTEFEEALQPLYRHGIAKKWLDSLTEEEQEQILKDAKRMLLQMLH</sequence>
<dbReference type="InterPro" id="IPR014576">
    <property type="entry name" value="Pesterase_YhaO"/>
</dbReference>
<dbReference type="InterPro" id="IPR004843">
    <property type="entry name" value="Calcineurin-like_PHP"/>
</dbReference>
<name>A0A0K9GQU2_9BACI</name>
<evidence type="ECO:0000256" key="1">
    <source>
        <dbReference type="ARBA" id="ARBA00022801"/>
    </source>
</evidence>
<dbReference type="AlphaFoldDB" id="A0A0K9GQU2"/>
<dbReference type="Pfam" id="PF00149">
    <property type="entry name" value="Metallophos"/>
    <property type="match status" value="1"/>
</dbReference>
<reference evidence="4" key="1">
    <citation type="submission" date="2015-07" db="EMBL/GenBank/DDBJ databases">
        <title>Genome sequencing project for genomic taxonomy and phylogenomics of Bacillus-like bacteria.</title>
        <authorList>
            <person name="Liu B."/>
            <person name="Wang J."/>
            <person name="Zhu Y."/>
            <person name="Liu G."/>
            <person name="Chen Q."/>
            <person name="Chen Z."/>
            <person name="Lan J."/>
            <person name="Che J."/>
            <person name="Ge C."/>
            <person name="Shi H."/>
            <person name="Pan Z."/>
            <person name="Liu X."/>
        </authorList>
    </citation>
    <scope>NUCLEOTIDE SEQUENCE [LARGE SCALE GENOMIC DNA]</scope>
    <source>
        <strain evidence="4">FJAT-27997</strain>
    </source>
</reference>
<dbReference type="STRING" id="1679170.AC625_05390"/>
<dbReference type="Gene3D" id="3.60.21.10">
    <property type="match status" value="1"/>
</dbReference>
<keyword evidence="1" id="KW-0378">Hydrolase</keyword>
<keyword evidence="4" id="KW-1185">Reference proteome</keyword>
<evidence type="ECO:0000313" key="3">
    <source>
        <dbReference type="EMBL" id="KMY49010.1"/>
    </source>
</evidence>
<protein>
    <recommendedName>
        <fullName evidence="2">Calcineurin-like phosphoesterase domain-containing protein</fullName>
    </recommendedName>
</protein>
<evidence type="ECO:0000259" key="2">
    <source>
        <dbReference type="Pfam" id="PF00149"/>
    </source>
</evidence>
<accession>A0A0K9GQU2</accession>
<feature type="domain" description="Calcineurin-like phosphoesterase" evidence="2">
    <location>
        <begin position="5"/>
        <end position="201"/>
    </location>
</feature>
<dbReference type="InterPro" id="IPR041796">
    <property type="entry name" value="Mre11_N"/>
</dbReference>
<dbReference type="RefSeq" id="WP_049680342.1">
    <property type="nucleotide sequence ID" value="NZ_LFZW01000001.1"/>
</dbReference>
<dbReference type="GO" id="GO:0016787">
    <property type="term" value="F:hydrolase activity"/>
    <property type="evidence" value="ECO:0007669"/>
    <property type="project" value="UniProtKB-KW"/>
</dbReference>